<accession>A0ACA9QES2</accession>
<name>A0ACA9QES2_9GLOM</name>
<dbReference type="EMBL" id="CAJVPU010043313">
    <property type="protein sequence ID" value="CAG8745455.1"/>
    <property type="molecule type" value="Genomic_DNA"/>
</dbReference>
<organism evidence="1 2">
    <name type="scientific">Dentiscutata heterogama</name>
    <dbReference type="NCBI Taxonomy" id="1316150"/>
    <lineage>
        <taxon>Eukaryota</taxon>
        <taxon>Fungi</taxon>
        <taxon>Fungi incertae sedis</taxon>
        <taxon>Mucoromycota</taxon>
        <taxon>Glomeromycotina</taxon>
        <taxon>Glomeromycetes</taxon>
        <taxon>Diversisporales</taxon>
        <taxon>Gigasporaceae</taxon>
        <taxon>Dentiscutata</taxon>
    </lineage>
</organism>
<evidence type="ECO:0000313" key="1">
    <source>
        <dbReference type="EMBL" id="CAG8745455.1"/>
    </source>
</evidence>
<protein>
    <submittedName>
        <fullName evidence="1">3855_t:CDS:1</fullName>
    </submittedName>
</protein>
<proteinExistence type="predicted"/>
<dbReference type="Proteomes" id="UP000789702">
    <property type="component" value="Unassembled WGS sequence"/>
</dbReference>
<keyword evidence="2" id="KW-1185">Reference proteome</keyword>
<comment type="caution">
    <text evidence="1">The sequence shown here is derived from an EMBL/GenBank/DDBJ whole genome shotgun (WGS) entry which is preliminary data.</text>
</comment>
<reference evidence="1" key="1">
    <citation type="submission" date="2021-06" db="EMBL/GenBank/DDBJ databases">
        <authorList>
            <person name="Kallberg Y."/>
            <person name="Tangrot J."/>
            <person name="Rosling A."/>
        </authorList>
    </citation>
    <scope>NUCLEOTIDE SEQUENCE</scope>
    <source>
        <strain evidence="1">IL203A</strain>
    </source>
</reference>
<gene>
    <name evidence="1" type="ORF">DHETER_LOCUS14311</name>
</gene>
<feature type="non-terminal residue" evidence="1">
    <location>
        <position position="1"/>
    </location>
</feature>
<sequence>SRGFFHDVEQISKIFAPIKATILRLERADCTMANCFIQLVCLIATISYIPKERDTIAFQN</sequence>
<evidence type="ECO:0000313" key="2">
    <source>
        <dbReference type="Proteomes" id="UP000789702"/>
    </source>
</evidence>